<proteinExistence type="predicted"/>
<protein>
    <submittedName>
        <fullName evidence="2">Uncharacterized protein</fullName>
    </submittedName>
</protein>
<evidence type="ECO:0000313" key="4">
    <source>
        <dbReference type="Proteomes" id="UP000630594"/>
    </source>
</evidence>
<keyword evidence="4" id="KW-1185">Reference proteome</keyword>
<reference evidence="4" key="3">
    <citation type="journal article" date="2019" name="Int. J. Syst. Evol. Microbiol.">
        <title>The Global Catalogue of Microorganisms (GCM) 10K type strain sequencing project: providing services to taxonomists for standard genome sequencing and annotation.</title>
        <authorList>
            <consortium name="The Broad Institute Genomics Platform"/>
            <consortium name="The Broad Institute Genome Sequencing Center for Infectious Disease"/>
            <person name="Wu L."/>
            <person name="Ma J."/>
        </authorList>
    </citation>
    <scope>NUCLEOTIDE SEQUENCE [LARGE SCALE GENOMIC DNA]</scope>
    <source>
        <strain evidence="4">CCM 7403</strain>
    </source>
</reference>
<dbReference type="Gene3D" id="3.20.20.60">
    <property type="entry name" value="Phosphoenolpyruvate-binding domains"/>
    <property type="match status" value="1"/>
</dbReference>
<dbReference type="KEGG" id="ndp:E2C04_12355"/>
<gene>
    <name evidence="2" type="ORF">E2C04_12355</name>
    <name evidence="1" type="ORF">GCM10007231_30020</name>
</gene>
<reference evidence="1" key="5">
    <citation type="submission" date="2024-05" db="EMBL/GenBank/DDBJ databases">
        <authorList>
            <person name="Sun Q."/>
            <person name="Sedlacek I."/>
        </authorList>
    </citation>
    <scope>NUCLEOTIDE SEQUENCE</scope>
    <source>
        <strain evidence="1">CCM 7403</strain>
    </source>
</reference>
<dbReference type="OrthoDB" id="3316391at2"/>
<name>A0A4P7UCB5_9ACTN</name>
<evidence type="ECO:0000313" key="1">
    <source>
        <dbReference type="EMBL" id="GGD28503.1"/>
    </source>
</evidence>
<dbReference type="AlphaFoldDB" id="A0A4P7UCB5"/>
<organism evidence="2 3">
    <name type="scientific">Nocardioides daphniae</name>
    <dbReference type="NCBI Taxonomy" id="402297"/>
    <lineage>
        <taxon>Bacteria</taxon>
        <taxon>Bacillati</taxon>
        <taxon>Actinomycetota</taxon>
        <taxon>Actinomycetes</taxon>
        <taxon>Propionibacteriales</taxon>
        <taxon>Nocardioidaceae</taxon>
        <taxon>Nocardioides</taxon>
    </lineage>
</organism>
<dbReference type="SUPFAM" id="SSF51621">
    <property type="entry name" value="Phosphoenolpyruvate/pyruvate domain"/>
    <property type="match status" value="1"/>
</dbReference>
<reference evidence="1" key="2">
    <citation type="journal article" date="2014" name="Int. J. Syst. Evol. Microbiol.">
        <title>Complete genome of a new Firmicutes species belonging to the dominant human colonic microbiota ('Ruminococcus bicirculans') reveals two chromosomes and a selective capacity to utilize plant glucans.</title>
        <authorList>
            <consortium name="NISC Comparative Sequencing Program"/>
            <person name="Wegmann U."/>
            <person name="Louis P."/>
            <person name="Goesmann A."/>
            <person name="Henrissat B."/>
            <person name="Duncan S.H."/>
            <person name="Flint H.J."/>
        </authorList>
    </citation>
    <scope>NUCLEOTIDE SEQUENCE</scope>
    <source>
        <strain evidence="1">CCM 7403</strain>
    </source>
</reference>
<reference evidence="2" key="4">
    <citation type="submission" date="2019-03" db="EMBL/GenBank/DDBJ databases">
        <authorList>
            <person name="Huang Y."/>
        </authorList>
    </citation>
    <scope>NUCLEOTIDE SEQUENCE</scope>
    <source>
        <strain evidence="2">JCM 16608</strain>
    </source>
</reference>
<dbReference type="RefSeq" id="WP_135832823.1">
    <property type="nucleotide sequence ID" value="NZ_BMCK01000005.1"/>
</dbReference>
<evidence type="ECO:0000313" key="3">
    <source>
        <dbReference type="Proteomes" id="UP000297025"/>
    </source>
</evidence>
<dbReference type="InterPro" id="IPR015813">
    <property type="entry name" value="Pyrv/PenolPyrv_kinase-like_dom"/>
</dbReference>
<reference evidence="2 3" key="1">
    <citation type="journal article" date="2008" name="Int. J. Syst. Evol. Microbiol.">
        <title>Nocardioides daphniae sp. nov., isolated from Daphnia cucullata (Crustacea: Cladocera).</title>
        <authorList>
            <person name="Toth E.M."/>
            <person name="Keki Z."/>
            <person name="Homonnay Z.G."/>
            <person name="Borsodi A.K."/>
            <person name="Marialigeti K."/>
            <person name="Schumann P."/>
        </authorList>
    </citation>
    <scope>NUCLEOTIDE SEQUENCE [LARGE SCALE GENOMIC DNA]</scope>
    <source>
        <strain evidence="2 3">JCM 16608</strain>
    </source>
</reference>
<dbReference type="Proteomes" id="UP000630594">
    <property type="component" value="Unassembled WGS sequence"/>
</dbReference>
<dbReference type="EMBL" id="CP038462">
    <property type="protein sequence ID" value="QCC77780.1"/>
    <property type="molecule type" value="Genomic_DNA"/>
</dbReference>
<dbReference type="GO" id="GO:0003824">
    <property type="term" value="F:catalytic activity"/>
    <property type="evidence" value="ECO:0007669"/>
    <property type="project" value="InterPro"/>
</dbReference>
<evidence type="ECO:0000313" key="2">
    <source>
        <dbReference type="EMBL" id="QCC77780.1"/>
    </source>
</evidence>
<dbReference type="InterPro" id="IPR040442">
    <property type="entry name" value="Pyrv_kinase-like_dom_sf"/>
</dbReference>
<accession>A0A4P7UCB5</accession>
<dbReference type="EMBL" id="BMCK01000005">
    <property type="protein sequence ID" value="GGD28503.1"/>
    <property type="molecule type" value="Genomic_DNA"/>
</dbReference>
<dbReference type="Proteomes" id="UP000297025">
    <property type="component" value="Chromosome"/>
</dbReference>
<sequence>MFTSLRLTQGRLKRVLHAVEAPNLSGGQQLSKLLGQGPVYAAGAYDGVSAKLVESSGFKAVYVPGSAVSASVTGQPTWATSVWPRWPRRSDGSPPPPRCR</sequence>